<dbReference type="SUPFAM" id="SSF63825">
    <property type="entry name" value="YWTD domain"/>
    <property type="match status" value="1"/>
</dbReference>
<dbReference type="InterPro" id="IPR013783">
    <property type="entry name" value="Ig-like_fold"/>
</dbReference>
<dbReference type="Proteomes" id="UP001479606">
    <property type="component" value="Unassembled WGS sequence"/>
</dbReference>
<dbReference type="SUPFAM" id="SSF50965">
    <property type="entry name" value="Galactose oxidase, central domain"/>
    <property type="match status" value="2"/>
</dbReference>
<keyword evidence="3" id="KW-1185">Reference proteome</keyword>
<feature type="domain" description="Rax2-like C-terminal" evidence="1">
    <location>
        <begin position="215"/>
        <end position="354"/>
    </location>
</feature>
<dbReference type="PANTHER" id="PTHR31778:SF2">
    <property type="entry name" value="BUD SITE SELECTION PROTEIN RAX2"/>
    <property type="match status" value="1"/>
</dbReference>
<comment type="caution">
    <text evidence="2">The sequence shown here is derived from an EMBL/GenBank/DDBJ whole genome shotgun (WGS) entry which is preliminary data.</text>
</comment>
<organism evidence="2 3">
    <name type="scientific">Hymenobacter segetis</name>
    <dbReference type="NCBI Taxonomy" id="2025509"/>
    <lineage>
        <taxon>Bacteria</taxon>
        <taxon>Pseudomonadati</taxon>
        <taxon>Bacteroidota</taxon>
        <taxon>Cytophagia</taxon>
        <taxon>Cytophagales</taxon>
        <taxon>Hymenobacteraceae</taxon>
        <taxon>Hymenobacter</taxon>
    </lineage>
</organism>
<accession>A0ABU9LZW5</accession>
<proteinExistence type="predicted"/>
<dbReference type="Pfam" id="PF12768">
    <property type="entry name" value="Rax2"/>
    <property type="match status" value="1"/>
</dbReference>
<sequence>MRFFIPIDSPAARAAHALRRALTGSGLLLLLALLALLLAGRAARAQAPAAGAGPSVGTALNPDGTVRPGTQGAFNAAGYQLSYGKGGQPVLQRTTAGDAWNVVGGSPAGTQNGVGGDIYTVAISGPNVYVGGSFTAAGGVAANNIAQWNGTTWSSVGTGAANGTSGSVNALAVSGTTVYAAGSFSTAGGITANSVARWDGTAWSALGTGALTQYGTPGSVLALALSANGTDVYIGGSFDKAGGMAATNVAHWDGSTWSPMGTGMNSNIYSLAVSGSTVYAGGYFTTAGGVAANRIAKWDGTDWSALGSGLGDYVKSVAVSGSTVYAAGAFTTAGGVSARYVAQWDGSAWSALGGGMDNLVEAIAVSGSTVYAAGQFTNADGAPANRIAQWNGSAWSPLGTGAANGTDSGISGLAVSGTTVYAGGRFAAAGGNTATHVAQWSGSTWSPLGTGTAPGVTGPQYSSVSVNSILVNGTSMYIAGSFTSVAGVAANGIAKWNGSTWSALGAGVSSVSALALAPNGTDLYVGGYFYMAGSISANRIAKWDGTAWSALGSGLSGSGYSIGARAMTISNGLLYVAGKFNNVSGTPANNIAVWNGSTWSALGTGLSVGMYDSGVSSMVVSGTDVYVAGDFTSAGGNSSIAKLAKWDGATWSALGSGISGSVSALALSGSTLYAAGYFTTAGGTPANNVAKWDGSAWSALGSGLGNGASALLLDGTDLYVGGQFTTAGGNPANHVAKWDGTAWTSLGTGAANGIDSNGSVYAFAINGRNLYVGGSFATAGGLAANNIAYYGAALAAPLPVELTAFTAAPAGPAAVRLAWATASEKNSARFEVERSLDDHTFARIGTVAAAGSSNTPQAYELLDTQPLSRSVTLYYRLKQVDLDGTFSYSPVRTVALPSTTLTGAKAILALFPNPAKTGATLTGAVPGTVATVFDALGRQMTSAKADAAGMATLALPAGLPAGVYVVRAGNTALRLTVE</sequence>
<dbReference type="InterPro" id="IPR011043">
    <property type="entry name" value="Gal_Oxase/kelch_b-propeller"/>
</dbReference>
<reference evidence="2 3" key="1">
    <citation type="journal article" date="2018" name="Arch. Microbiol.">
        <title>Hymenobacter segetis sp. nov., isolated from soil.</title>
        <authorList>
            <person name="Ten L.N."/>
            <person name="Lim S.J."/>
            <person name="Kim B.O."/>
            <person name="Kang I.K."/>
            <person name="Jung H.Y."/>
        </authorList>
    </citation>
    <scope>NUCLEOTIDE SEQUENCE [LARGE SCALE GENOMIC DNA]</scope>
    <source>
        <strain evidence="2 3">S7-3-11</strain>
    </source>
</reference>
<dbReference type="InterPro" id="IPR024982">
    <property type="entry name" value="Rax2-like_C"/>
</dbReference>
<gene>
    <name evidence="2" type="ORF">AAFH49_13320</name>
</gene>
<evidence type="ECO:0000259" key="1">
    <source>
        <dbReference type="Pfam" id="PF12768"/>
    </source>
</evidence>
<dbReference type="RefSeq" id="WP_342298841.1">
    <property type="nucleotide sequence ID" value="NZ_JBCEVZ010000031.1"/>
</dbReference>
<dbReference type="PANTHER" id="PTHR31778">
    <property type="entry name" value="BUD SITE SELECTION PROTEIN RAX2"/>
    <property type="match status" value="1"/>
</dbReference>
<protein>
    <recommendedName>
        <fullName evidence="1">Rax2-like C-terminal domain-containing protein</fullName>
    </recommendedName>
</protein>
<dbReference type="EMBL" id="JBCEVZ010000031">
    <property type="protein sequence ID" value="MEL5995193.1"/>
    <property type="molecule type" value="Genomic_DNA"/>
</dbReference>
<dbReference type="Gene3D" id="2.60.40.10">
    <property type="entry name" value="Immunoglobulins"/>
    <property type="match status" value="1"/>
</dbReference>
<evidence type="ECO:0000313" key="2">
    <source>
        <dbReference type="EMBL" id="MEL5995193.1"/>
    </source>
</evidence>
<evidence type="ECO:0000313" key="3">
    <source>
        <dbReference type="Proteomes" id="UP001479606"/>
    </source>
</evidence>
<name>A0ABU9LZW5_9BACT</name>